<organism evidence="8 9">
    <name type="scientific">Candidatus Thalassospirochaeta sargassi</name>
    <dbReference type="NCBI Taxonomy" id="3119039"/>
    <lineage>
        <taxon>Bacteria</taxon>
        <taxon>Pseudomonadati</taxon>
        <taxon>Spirochaetota</taxon>
        <taxon>Spirochaetia</taxon>
        <taxon>Spirochaetales</taxon>
        <taxon>Spirochaetaceae</taxon>
        <taxon>Candidatus Thalassospirochaeta</taxon>
    </lineage>
</organism>
<dbReference type="GO" id="GO:0003677">
    <property type="term" value="F:DNA binding"/>
    <property type="evidence" value="ECO:0007669"/>
    <property type="project" value="UniProtKB-KW"/>
</dbReference>
<dbReference type="InterPro" id="IPR013249">
    <property type="entry name" value="RNA_pol_sigma70_r4_t2"/>
</dbReference>
<dbReference type="CDD" id="cd06171">
    <property type="entry name" value="Sigma70_r4"/>
    <property type="match status" value="1"/>
</dbReference>
<dbReference type="NCBIfam" id="TIGR02937">
    <property type="entry name" value="sigma70-ECF"/>
    <property type="match status" value="1"/>
</dbReference>
<proteinExistence type="inferred from homology"/>
<dbReference type="InterPro" id="IPR036388">
    <property type="entry name" value="WH-like_DNA-bd_sf"/>
</dbReference>
<evidence type="ECO:0000313" key="9">
    <source>
        <dbReference type="Proteomes" id="UP001221217"/>
    </source>
</evidence>
<dbReference type="SUPFAM" id="SSF88659">
    <property type="entry name" value="Sigma3 and sigma4 domains of RNA polymerase sigma factors"/>
    <property type="match status" value="1"/>
</dbReference>
<keyword evidence="2" id="KW-0805">Transcription regulation</keyword>
<feature type="domain" description="RNA polymerase sigma factor 70 region 4 type 2" evidence="7">
    <location>
        <begin position="112"/>
        <end position="161"/>
    </location>
</feature>
<dbReference type="GO" id="GO:0006352">
    <property type="term" value="P:DNA-templated transcription initiation"/>
    <property type="evidence" value="ECO:0007669"/>
    <property type="project" value="InterPro"/>
</dbReference>
<keyword evidence="3" id="KW-0731">Sigma factor</keyword>
<dbReference type="Pfam" id="PF08281">
    <property type="entry name" value="Sigma70_r4_2"/>
    <property type="match status" value="1"/>
</dbReference>
<evidence type="ECO:0000259" key="7">
    <source>
        <dbReference type="Pfam" id="PF08281"/>
    </source>
</evidence>
<name>A0AAJ1IDV9_9SPIO</name>
<dbReference type="Gene3D" id="1.10.10.10">
    <property type="entry name" value="Winged helix-like DNA-binding domain superfamily/Winged helix DNA-binding domain"/>
    <property type="match status" value="1"/>
</dbReference>
<dbReference type="Proteomes" id="UP001221217">
    <property type="component" value="Unassembled WGS sequence"/>
</dbReference>
<dbReference type="Gene3D" id="1.10.1740.10">
    <property type="match status" value="1"/>
</dbReference>
<comment type="caution">
    <text evidence="8">The sequence shown here is derived from an EMBL/GenBank/DDBJ whole genome shotgun (WGS) entry which is preliminary data.</text>
</comment>
<accession>A0AAJ1IDV9</accession>
<evidence type="ECO:0000256" key="5">
    <source>
        <dbReference type="ARBA" id="ARBA00023163"/>
    </source>
</evidence>
<keyword evidence="5" id="KW-0804">Transcription</keyword>
<evidence type="ECO:0000256" key="3">
    <source>
        <dbReference type="ARBA" id="ARBA00023082"/>
    </source>
</evidence>
<evidence type="ECO:0000256" key="4">
    <source>
        <dbReference type="ARBA" id="ARBA00023125"/>
    </source>
</evidence>
<dbReference type="AlphaFoldDB" id="A0AAJ1IDV9"/>
<sequence length="172" mass="19872">MIEDERIVESFDQVYEEVFPILIRVAYHITGSTDVSEELCQEAFIRYISREAAIPTVEQSRYWLIRVVKNLCYNYVKRKGREGRAVDRIKELPQPETSNGEHELIRKEEIETVQAALMQLPLKLRTVIILKEYGQLSYKEIASILRITEGNVKVRVYRARAGLEDILSGGGL</sequence>
<dbReference type="InterPro" id="IPR014284">
    <property type="entry name" value="RNA_pol_sigma-70_dom"/>
</dbReference>
<reference evidence="8 9" key="1">
    <citation type="submission" date="2022-12" db="EMBL/GenBank/DDBJ databases">
        <title>Metagenome assembled genome from gulf of manar.</title>
        <authorList>
            <person name="Kohli P."/>
            <person name="Pk S."/>
            <person name="Venkata Ramana C."/>
            <person name="Sasikala C."/>
        </authorList>
    </citation>
    <scope>NUCLEOTIDE SEQUENCE [LARGE SCALE GENOMIC DNA]</scope>
    <source>
        <strain evidence="8">JB008</strain>
    </source>
</reference>
<gene>
    <name evidence="8" type="ORF">PQJ61_11835</name>
</gene>
<dbReference type="InterPro" id="IPR013325">
    <property type="entry name" value="RNA_pol_sigma_r2"/>
</dbReference>
<comment type="similarity">
    <text evidence="1">Belongs to the sigma-70 factor family. ECF subfamily.</text>
</comment>
<protein>
    <submittedName>
        <fullName evidence="8">RNA polymerase sigma factor</fullName>
    </submittedName>
</protein>
<dbReference type="PANTHER" id="PTHR43133:SF8">
    <property type="entry name" value="RNA POLYMERASE SIGMA FACTOR HI_1459-RELATED"/>
    <property type="match status" value="1"/>
</dbReference>
<dbReference type="PANTHER" id="PTHR43133">
    <property type="entry name" value="RNA POLYMERASE ECF-TYPE SIGMA FACTO"/>
    <property type="match status" value="1"/>
</dbReference>
<evidence type="ECO:0000313" key="8">
    <source>
        <dbReference type="EMBL" id="MDC7227444.1"/>
    </source>
</evidence>
<evidence type="ECO:0000259" key="6">
    <source>
        <dbReference type="Pfam" id="PF04542"/>
    </source>
</evidence>
<dbReference type="InterPro" id="IPR039425">
    <property type="entry name" value="RNA_pol_sigma-70-like"/>
</dbReference>
<dbReference type="InterPro" id="IPR013324">
    <property type="entry name" value="RNA_pol_sigma_r3/r4-like"/>
</dbReference>
<dbReference type="EMBL" id="JAQQAL010000025">
    <property type="protein sequence ID" value="MDC7227444.1"/>
    <property type="molecule type" value="Genomic_DNA"/>
</dbReference>
<dbReference type="SUPFAM" id="SSF88946">
    <property type="entry name" value="Sigma2 domain of RNA polymerase sigma factors"/>
    <property type="match status" value="1"/>
</dbReference>
<feature type="domain" description="RNA polymerase sigma-70 region 2" evidence="6">
    <location>
        <begin position="15"/>
        <end position="81"/>
    </location>
</feature>
<dbReference type="GO" id="GO:0016987">
    <property type="term" value="F:sigma factor activity"/>
    <property type="evidence" value="ECO:0007669"/>
    <property type="project" value="UniProtKB-KW"/>
</dbReference>
<dbReference type="InterPro" id="IPR007627">
    <property type="entry name" value="RNA_pol_sigma70_r2"/>
</dbReference>
<dbReference type="Pfam" id="PF04542">
    <property type="entry name" value="Sigma70_r2"/>
    <property type="match status" value="1"/>
</dbReference>
<evidence type="ECO:0000256" key="2">
    <source>
        <dbReference type="ARBA" id="ARBA00023015"/>
    </source>
</evidence>
<evidence type="ECO:0000256" key="1">
    <source>
        <dbReference type="ARBA" id="ARBA00010641"/>
    </source>
</evidence>
<keyword evidence="4" id="KW-0238">DNA-binding</keyword>